<name>A0A1X7I4I9_9SPHI</name>
<sequence>MKKIKNIITRFSMLTGMLVLASSCQDYIDVVPDNVATIEHAFSLRNEAEKYLYTCYSYLPRNADPLQNDGFLAGDEVWLPVAQREILGSNWQIARGAQNVNNVLVNRWDGGLFQAIRDCNIFLENVSNPSKVPDLNADDRSRWLGEVMFLKAYYHFLLLRAYGPIPVVRENLPLDATAEQVRVEQRPVDEAVDYIVSLLDSAVNTSVPLLITDRALQLGRITKPIIHAVKANVLLTAASPLFNGNPDYASFKNSKGEQLFNPVYDETKWVRAAAAAAAAVQSSETAGFKLYKFNKAQYGQFRLSDTTANMLSIANGFNERWQEEHIWANSNSQASNIQRDAMPLLTAEAVVGTARQHLSAPIKIAEMFYTKNGVPLNEDKTLDFTNRYTVREANHAERFYIKEGYRTARLNFDREPRFYANLAFDGSVWFKFDELSLTDEDTYVLEAKLNQSAGANNHGWINETGYFLRKLVNWEQTFASSGVSYRSYPWPEIRLSDVYLAYAEASNEAFGPSEEVYAALDKIRARAGLKGVLESWNSYSSNPNKPRTKEGLRDIIRQERMIELVFEGKRFWDLRRWKLAVNYLNQNITGWSVSQETTNDYYRLRTLFPQTFIAPRDYFWPLGEYALLVNPNLVQNVGW</sequence>
<evidence type="ECO:0000313" key="9">
    <source>
        <dbReference type="Proteomes" id="UP000192980"/>
    </source>
</evidence>
<proteinExistence type="inferred from homology"/>
<protein>
    <submittedName>
        <fullName evidence="8">Starch-binding associating with outer membrane</fullName>
    </submittedName>
</protein>
<evidence type="ECO:0000313" key="8">
    <source>
        <dbReference type="EMBL" id="SMG09146.1"/>
    </source>
</evidence>
<dbReference type="AlphaFoldDB" id="A0A1X7I4I9"/>
<keyword evidence="9" id="KW-1185">Reference proteome</keyword>
<keyword evidence="5" id="KW-0998">Cell outer membrane</keyword>
<dbReference type="Pfam" id="PF14322">
    <property type="entry name" value="SusD-like_3"/>
    <property type="match status" value="1"/>
</dbReference>
<keyword evidence="3" id="KW-0732">Signal</keyword>
<dbReference type="OrthoDB" id="608091at2"/>
<comment type="similarity">
    <text evidence="2">Belongs to the SusD family.</text>
</comment>
<dbReference type="InterPro" id="IPR012944">
    <property type="entry name" value="SusD_RagB_dom"/>
</dbReference>
<dbReference type="Gene3D" id="1.25.40.390">
    <property type="match status" value="1"/>
</dbReference>
<evidence type="ECO:0000256" key="2">
    <source>
        <dbReference type="ARBA" id="ARBA00006275"/>
    </source>
</evidence>
<evidence type="ECO:0000256" key="3">
    <source>
        <dbReference type="ARBA" id="ARBA00022729"/>
    </source>
</evidence>
<dbReference type="Proteomes" id="UP000192980">
    <property type="component" value="Unassembled WGS sequence"/>
</dbReference>
<dbReference type="InterPro" id="IPR033985">
    <property type="entry name" value="SusD-like_N"/>
</dbReference>
<evidence type="ECO:0000259" key="6">
    <source>
        <dbReference type="Pfam" id="PF07980"/>
    </source>
</evidence>
<dbReference type="RefSeq" id="WP_085471314.1">
    <property type="nucleotide sequence ID" value="NZ_CP038029.1"/>
</dbReference>
<evidence type="ECO:0000259" key="7">
    <source>
        <dbReference type="Pfam" id="PF14322"/>
    </source>
</evidence>
<feature type="domain" description="RagB/SusD" evidence="6">
    <location>
        <begin position="324"/>
        <end position="639"/>
    </location>
</feature>
<gene>
    <name evidence="8" type="ORF">SAMN05660862_0432</name>
</gene>
<dbReference type="InterPro" id="IPR011990">
    <property type="entry name" value="TPR-like_helical_dom_sf"/>
</dbReference>
<accession>A0A1X7I4I9</accession>
<reference evidence="8 9" key="1">
    <citation type="submission" date="2017-04" db="EMBL/GenBank/DDBJ databases">
        <authorList>
            <person name="Afonso C.L."/>
            <person name="Miller P.J."/>
            <person name="Scott M.A."/>
            <person name="Spackman E."/>
            <person name="Goraichik I."/>
            <person name="Dimitrov K.M."/>
            <person name="Suarez D.L."/>
            <person name="Swayne D.E."/>
        </authorList>
    </citation>
    <scope>NUCLEOTIDE SEQUENCE [LARGE SCALE GENOMIC DNA]</scope>
    <source>
        <strain evidence="8 9">DSM 22418</strain>
    </source>
</reference>
<evidence type="ECO:0000256" key="4">
    <source>
        <dbReference type="ARBA" id="ARBA00023136"/>
    </source>
</evidence>
<evidence type="ECO:0000256" key="1">
    <source>
        <dbReference type="ARBA" id="ARBA00004442"/>
    </source>
</evidence>
<dbReference type="GO" id="GO:0009279">
    <property type="term" value="C:cell outer membrane"/>
    <property type="evidence" value="ECO:0007669"/>
    <property type="project" value="UniProtKB-SubCell"/>
</dbReference>
<dbReference type="EMBL" id="FXAU01000001">
    <property type="protein sequence ID" value="SMG09146.1"/>
    <property type="molecule type" value="Genomic_DNA"/>
</dbReference>
<dbReference type="PROSITE" id="PS51257">
    <property type="entry name" value="PROKAR_LIPOPROTEIN"/>
    <property type="match status" value="1"/>
</dbReference>
<dbReference type="STRING" id="561061.SAMN05660862_0432"/>
<dbReference type="SUPFAM" id="SSF48452">
    <property type="entry name" value="TPR-like"/>
    <property type="match status" value="1"/>
</dbReference>
<keyword evidence="4" id="KW-0472">Membrane</keyword>
<feature type="domain" description="SusD-like N-terminal" evidence="7">
    <location>
        <begin position="85"/>
        <end position="203"/>
    </location>
</feature>
<comment type="subcellular location">
    <subcellularLocation>
        <location evidence="1">Cell outer membrane</location>
    </subcellularLocation>
</comment>
<dbReference type="Pfam" id="PF07980">
    <property type="entry name" value="SusD_RagB"/>
    <property type="match status" value="1"/>
</dbReference>
<organism evidence="8 9">
    <name type="scientific">Sphingobacterium psychroaquaticum</name>
    <dbReference type="NCBI Taxonomy" id="561061"/>
    <lineage>
        <taxon>Bacteria</taxon>
        <taxon>Pseudomonadati</taxon>
        <taxon>Bacteroidota</taxon>
        <taxon>Sphingobacteriia</taxon>
        <taxon>Sphingobacteriales</taxon>
        <taxon>Sphingobacteriaceae</taxon>
        <taxon>Sphingobacterium</taxon>
    </lineage>
</organism>
<evidence type="ECO:0000256" key="5">
    <source>
        <dbReference type="ARBA" id="ARBA00023237"/>
    </source>
</evidence>